<protein>
    <submittedName>
        <fullName evidence="1">Uncharacterized protein</fullName>
    </submittedName>
</protein>
<dbReference type="Proteomes" id="UP000092460">
    <property type="component" value="Unassembled WGS sequence"/>
</dbReference>
<accession>A0A1B0BYJ8</accession>
<keyword evidence="2" id="KW-1185">Reference proteome</keyword>
<name>A0A1B0BYJ8_9MUSC</name>
<reference evidence="2" key="1">
    <citation type="submission" date="2015-01" db="EMBL/GenBank/DDBJ databases">
        <authorList>
            <person name="Aksoy S."/>
            <person name="Warren W."/>
            <person name="Wilson R.K."/>
        </authorList>
    </citation>
    <scope>NUCLEOTIDE SEQUENCE [LARGE SCALE GENOMIC DNA]</scope>
    <source>
        <strain evidence="2">IAEA</strain>
    </source>
</reference>
<dbReference type="EMBL" id="JXJN01022684">
    <property type="status" value="NOT_ANNOTATED_CDS"/>
    <property type="molecule type" value="Genomic_DNA"/>
</dbReference>
<organism evidence="1 2">
    <name type="scientific">Glossina palpalis gambiensis</name>
    <dbReference type="NCBI Taxonomy" id="67801"/>
    <lineage>
        <taxon>Eukaryota</taxon>
        <taxon>Metazoa</taxon>
        <taxon>Ecdysozoa</taxon>
        <taxon>Arthropoda</taxon>
        <taxon>Hexapoda</taxon>
        <taxon>Insecta</taxon>
        <taxon>Pterygota</taxon>
        <taxon>Neoptera</taxon>
        <taxon>Endopterygota</taxon>
        <taxon>Diptera</taxon>
        <taxon>Brachycera</taxon>
        <taxon>Muscomorpha</taxon>
        <taxon>Hippoboscoidea</taxon>
        <taxon>Glossinidae</taxon>
        <taxon>Glossina</taxon>
    </lineage>
</organism>
<evidence type="ECO:0000313" key="2">
    <source>
        <dbReference type="Proteomes" id="UP000092460"/>
    </source>
</evidence>
<reference evidence="1" key="2">
    <citation type="submission" date="2020-05" db="UniProtKB">
        <authorList>
            <consortium name="EnsemblMetazoa"/>
        </authorList>
    </citation>
    <scope>IDENTIFICATION</scope>
    <source>
        <strain evidence="1">IAEA</strain>
    </source>
</reference>
<sequence length="221" mass="23473">MHRTYHTTLHDDSRARLLACLTGVVAKSSFDAHQATTKSSCVDNGTIMKICRRKVVFVPALVVDSSSVTGCSISRIKIFDFCISIATSGINITSSTTSSTNLNSSTIINRDWSNYAISNSSISCSNCSIIIDVVLIPVPQILVLVIVLATSTISINNNKSGSSITMSPIGSKVTSIIVIISSISDTNNVNSNNGISRTNRIDSTISVGKVLPAVVLVKQYS</sequence>
<dbReference type="EnsemblMetazoa" id="GPPI044320-RA">
    <property type="protein sequence ID" value="GPPI044320-PA"/>
    <property type="gene ID" value="GPPI044320"/>
</dbReference>
<dbReference type="VEuPathDB" id="VectorBase:GPPI044320"/>
<evidence type="ECO:0000313" key="1">
    <source>
        <dbReference type="EnsemblMetazoa" id="GPPI044320-PA"/>
    </source>
</evidence>
<proteinExistence type="predicted"/>
<dbReference type="AlphaFoldDB" id="A0A1B0BYJ8"/>